<reference evidence="1 2" key="1">
    <citation type="submission" date="2024-02" db="EMBL/GenBank/DDBJ databases">
        <title>First draft genome assembly of two strains of Seiridium cardinale.</title>
        <authorList>
            <person name="Emiliani G."/>
            <person name="Scali E."/>
        </authorList>
    </citation>
    <scope>NUCLEOTIDE SEQUENCE [LARGE SCALE GENOMIC DNA]</scope>
    <source>
        <strain evidence="1 2">BM-138-000479</strain>
    </source>
</reference>
<dbReference type="Gene3D" id="2.60.130.10">
    <property type="entry name" value="Aromatic compound dioxygenase"/>
    <property type="match status" value="1"/>
</dbReference>
<dbReference type="GO" id="GO:0051213">
    <property type="term" value="F:dioxygenase activity"/>
    <property type="evidence" value="ECO:0007669"/>
    <property type="project" value="UniProtKB-KW"/>
</dbReference>
<dbReference type="EMBL" id="JARVKM010000033">
    <property type="protein sequence ID" value="KAK9775607.1"/>
    <property type="molecule type" value="Genomic_DNA"/>
</dbReference>
<dbReference type="PANTHER" id="PTHR34315:SF1">
    <property type="entry name" value="INTRADIOL RING-CLEAVAGE DIOXYGENASES DOMAIN-CONTAINING PROTEIN-RELATED"/>
    <property type="match status" value="1"/>
</dbReference>
<dbReference type="Proteomes" id="UP001465668">
    <property type="component" value="Unassembled WGS sequence"/>
</dbReference>
<keyword evidence="2" id="KW-1185">Reference proteome</keyword>
<evidence type="ECO:0000313" key="1">
    <source>
        <dbReference type="EMBL" id="KAK9775607.1"/>
    </source>
</evidence>
<evidence type="ECO:0000313" key="2">
    <source>
        <dbReference type="Proteomes" id="UP001465668"/>
    </source>
</evidence>
<dbReference type="SUPFAM" id="SSF49482">
    <property type="entry name" value="Aromatic compound dioxygenase"/>
    <property type="match status" value="1"/>
</dbReference>
<accession>A0ABR2XPB9</accession>
<protein>
    <submittedName>
        <fullName evidence="1">Intradiol ring-cleavage dioxygenase</fullName>
    </submittedName>
</protein>
<proteinExistence type="predicted"/>
<dbReference type="InterPro" id="IPR015889">
    <property type="entry name" value="Intradiol_dOase_core"/>
</dbReference>
<sequence>MSRLAYLSLVPTSRSSRPNEAWLRGLRPTDEEGVANFDTTFPGHYEGRATHIHTLLHTDATVRNNDIIVETTFTHIGQTVWDQSVRDKVELLSPYTEKEQNVTLNSDDRVFSAESGDGSDPALKYVQLGDNIEDGFLVWIILAVNTSLTSTASAAAIYYETGSVEQ</sequence>
<organism evidence="1 2">
    <name type="scientific">Seiridium cardinale</name>
    <dbReference type="NCBI Taxonomy" id="138064"/>
    <lineage>
        <taxon>Eukaryota</taxon>
        <taxon>Fungi</taxon>
        <taxon>Dikarya</taxon>
        <taxon>Ascomycota</taxon>
        <taxon>Pezizomycotina</taxon>
        <taxon>Sordariomycetes</taxon>
        <taxon>Xylariomycetidae</taxon>
        <taxon>Amphisphaeriales</taxon>
        <taxon>Sporocadaceae</taxon>
        <taxon>Seiridium</taxon>
    </lineage>
</organism>
<name>A0ABR2XPB9_9PEZI</name>
<comment type="caution">
    <text evidence="1">The sequence shown here is derived from an EMBL/GenBank/DDBJ whole genome shotgun (WGS) entry which is preliminary data.</text>
</comment>
<gene>
    <name evidence="1" type="ORF">SCAR479_07713</name>
</gene>
<dbReference type="PANTHER" id="PTHR34315">
    <property type="match status" value="1"/>
</dbReference>
<keyword evidence="1" id="KW-0223">Dioxygenase</keyword>
<keyword evidence="1" id="KW-0560">Oxidoreductase</keyword>